<sequence>MSIANTNQVLLRNIDYLESKTPLFIDIECDGFFSAFNEHFPEASIHCHSTRFDLYQSYQKQNKISHASFAAAYTGNADVKHDLIVIAFPKSKREFTYTLSSLANYIEEEAEIIIVGEKKGGVASAPKLTNALLSMCNKIDAARHCMMFYGKFQPQLPSFDINEWFEQYRITLNDVSLVVSALPGVFSQQNLDKGTALLLENLPVKMAGKTLDFGCGAGVIASYIALKYPATQVELLDVSALALASAEKTMTNNGVLGRCFASNSLGNVKERYEHIVSNPPFHQGIKTHYQATEQFLHGAKKCLNKQGTMTIVANSFLKYPPILKQHFGDVDILDQAQGFSIYFCTNR</sequence>
<evidence type="ECO:0000256" key="4">
    <source>
        <dbReference type="ARBA" id="ARBA00022679"/>
    </source>
</evidence>
<proteinExistence type="inferred from homology"/>
<dbReference type="GO" id="GO:0005737">
    <property type="term" value="C:cytoplasm"/>
    <property type="evidence" value="ECO:0007669"/>
    <property type="project" value="UniProtKB-SubCell"/>
</dbReference>
<dbReference type="InterPro" id="IPR046977">
    <property type="entry name" value="RsmC/RlmG"/>
</dbReference>
<dbReference type="InterPro" id="IPR002052">
    <property type="entry name" value="DNA_methylase_N6_adenine_CS"/>
</dbReference>
<keyword evidence="10" id="KW-1185">Reference proteome</keyword>
<feature type="domain" description="Methyltransferase small N-terminal" evidence="8">
    <location>
        <begin position="8"/>
        <end position="168"/>
    </location>
</feature>
<dbReference type="InterPro" id="IPR029063">
    <property type="entry name" value="SAM-dependent_MTases_sf"/>
</dbReference>
<comment type="function">
    <text evidence="6">Specifically methylates the guanine in position 1207 of 16S rRNA in the 30S particle.</text>
</comment>
<dbReference type="OrthoDB" id="9816072at2"/>
<dbReference type="InterPro" id="IPR023543">
    <property type="entry name" value="rRNA_ssu_MeTfrase_C"/>
</dbReference>
<protein>
    <recommendedName>
        <fullName evidence="6">Ribosomal RNA small subunit methyltransferase C</fullName>
        <ecNumber evidence="6">2.1.1.172</ecNumber>
    </recommendedName>
    <alternativeName>
        <fullName evidence="6">16S rRNA m2G1207 methyltransferase</fullName>
    </alternativeName>
    <alternativeName>
        <fullName evidence="6">rRNA (guanine-N(2)-)-methyltransferase RsmC</fullName>
    </alternativeName>
</protein>
<evidence type="ECO:0000256" key="6">
    <source>
        <dbReference type="HAMAP-Rule" id="MF_01862"/>
    </source>
</evidence>
<keyword evidence="1 6" id="KW-0963">Cytoplasm</keyword>
<comment type="similarity">
    <text evidence="6">Belongs to the methyltransferase superfamily. RsmC family.</text>
</comment>
<dbReference type="GO" id="GO:0003676">
    <property type="term" value="F:nucleic acid binding"/>
    <property type="evidence" value="ECO:0007669"/>
    <property type="project" value="InterPro"/>
</dbReference>
<comment type="subcellular location">
    <subcellularLocation>
        <location evidence="6">Cytoplasm</location>
    </subcellularLocation>
</comment>
<keyword evidence="4 6" id="KW-0808">Transferase</keyword>
<evidence type="ECO:0000256" key="1">
    <source>
        <dbReference type="ARBA" id="ARBA00022490"/>
    </source>
</evidence>
<feature type="domain" description="Methyltransferase small" evidence="7">
    <location>
        <begin position="178"/>
        <end position="342"/>
    </location>
</feature>
<dbReference type="RefSeq" id="WP_093327905.1">
    <property type="nucleotide sequence ID" value="NZ_AP027363.1"/>
</dbReference>
<comment type="catalytic activity">
    <reaction evidence="6">
        <text>guanosine(1207) in 16S rRNA + S-adenosyl-L-methionine = N(2)-methylguanosine(1207) in 16S rRNA + S-adenosyl-L-homocysteine + H(+)</text>
        <dbReference type="Rhea" id="RHEA:42736"/>
        <dbReference type="Rhea" id="RHEA-COMP:10213"/>
        <dbReference type="Rhea" id="RHEA-COMP:10214"/>
        <dbReference type="ChEBI" id="CHEBI:15378"/>
        <dbReference type="ChEBI" id="CHEBI:57856"/>
        <dbReference type="ChEBI" id="CHEBI:59789"/>
        <dbReference type="ChEBI" id="CHEBI:74269"/>
        <dbReference type="ChEBI" id="CHEBI:74481"/>
        <dbReference type="EC" id="2.1.1.172"/>
    </reaction>
</comment>
<dbReference type="PANTHER" id="PTHR47816">
    <property type="entry name" value="RIBOSOMAL RNA SMALL SUBUNIT METHYLTRANSFERASE C"/>
    <property type="match status" value="1"/>
</dbReference>
<dbReference type="AlphaFoldDB" id="A0A1I0AUM1"/>
<reference evidence="9 10" key="1">
    <citation type="submission" date="2016-10" db="EMBL/GenBank/DDBJ databases">
        <authorList>
            <person name="de Groot N.N."/>
        </authorList>
    </citation>
    <scope>NUCLEOTIDE SEQUENCE [LARGE SCALE GENOMIC DNA]</scope>
    <source>
        <strain evidence="9 10">DSM 19706</strain>
    </source>
</reference>
<dbReference type="Proteomes" id="UP000199308">
    <property type="component" value="Unassembled WGS sequence"/>
</dbReference>
<evidence type="ECO:0000256" key="5">
    <source>
        <dbReference type="ARBA" id="ARBA00022691"/>
    </source>
</evidence>
<evidence type="ECO:0000256" key="3">
    <source>
        <dbReference type="ARBA" id="ARBA00022603"/>
    </source>
</evidence>
<dbReference type="HAMAP" id="MF_01862">
    <property type="entry name" value="16SrRNA_methyltr_C"/>
    <property type="match status" value="1"/>
</dbReference>
<keyword evidence="3 6" id="KW-0489">Methyltransferase</keyword>
<dbReference type="GO" id="GO:0052914">
    <property type="term" value="F:16S rRNA (guanine(1207)-N(2))-methyltransferase activity"/>
    <property type="evidence" value="ECO:0007669"/>
    <property type="project" value="UniProtKB-EC"/>
</dbReference>
<dbReference type="SUPFAM" id="SSF53335">
    <property type="entry name" value="S-adenosyl-L-methionine-dependent methyltransferases"/>
    <property type="match status" value="1"/>
</dbReference>
<evidence type="ECO:0000313" key="9">
    <source>
        <dbReference type="EMBL" id="SES97882.1"/>
    </source>
</evidence>
<dbReference type="PROSITE" id="PS00092">
    <property type="entry name" value="N6_MTASE"/>
    <property type="match status" value="1"/>
</dbReference>
<evidence type="ECO:0000256" key="2">
    <source>
        <dbReference type="ARBA" id="ARBA00022552"/>
    </source>
</evidence>
<evidence type="ECO:0000313" key="10">
    <source>
        <dbReference type="Proteomes" id="UP000199308"/>
    </source>
</evidence>
<dbReference type="Pfam" id="PF08468">
    <property type="entry name" value="MTS_N"/>
    <property type="match status" value="1"/>
</dbReference>
<dbReference type="STRING" id="349064.SAMN05660429_00818"/>
<name>A0A1I0AUM1_THASX</name>
<dbReference type="CDD" id="cd02440">
    <property type="entry name" value="AdoMet_MTases"/>
    <property type="match status" value="1"/>
</dbReference>
<dbReference type="EMBL" id="FOHK01000003">
    <property type="protein sequence ID" value="SES97882.1"/>
    <property type="molecule type" value="Genomic_DNA"/>
</dbReference>
<dbReference type="InterPro" id="IPR013675">
    <property type="entry name" value="Mtase_sm_N"/>
</dbReference>
<comment type="subunit">
    <text evidence="6">Monomer.</text>
</comment>
<dbReference type="Gene3D" id="3.40.50.150">
    <property type="entry name" value="Vaccinia Virus protein VP39"/>
    <property type="match status" value="2"/>
</dbReference>
<dbReference type="InterPro" id="IPR007848">
    <property type="entry name" value="Small_mtfrase_dom"/>
</dbReference>
<evidence type="ECO:0000259" key="7">
    <source>
        <dbReference type="Pfam" id="PF05175"/>
    </source>
</evidence>
<dbReference type="Pfam" id="PF05175">
    <property type="entry name" value="MTS"/>
    <property type="match status" value="1"/>
</dbReference>
<gene>
    <name evidence="6" type="primary">rsmC</name>
    <name evidence="9" type="ORF">SAMN05660429_00818</name>
</gene>
<keyword evidence="5 6" id="KW-0949">S-adenosyl-L-methionine</keyword>
<organism evidence="9 10">
    <name type="scientific">Thalassotalea agarivorans</name>
    <name type="common">Thalassomonas agarivorans</name>
    <dbReference type="NCBI Taxonomy" id="349064"/>
    <lineage>
        <taxon>Bacteria</taxon>
        <taxon>Pseudomonadati</taxon>
        <taxon>Pseudomonadota</taxon>
        <taxon>Gammaproteobacteria</taxon>
        <taxon>Alteromonadales</taxon>
        <taxon>Colwelliaceae</taxon>
        <taxon>Thalassotalea</taxon>
    </lineage>
</organism>
<accession>A0A1I0AUM1</accession>
<dbReference type="EC" id="2.1.1.172" evidence="6"/>
<dbReference type="PANTHER" id="PTHR47816:SF4">
    <property type="entry name" value="RIBOSOMAL RNA SMALL SUBUNIT METHYLTRANSFERASE C"/>
    <property type="match status" value="1"/>
</dbReference>
<keyword evidence="2 6" id="KW-0698">rRNA processing</keyword>
<evidence type="ECO:0000259" key="8">
    <source>
        <dbReference type="Pfam" id="PF08468"/>
    </source>
</evidence>